<dbReference type="InterPro" id="IPR029045">
    <property type="entry name" value="ClpP/crotonase-like_dom_sf"/>
</dbReference>
<dbReference type="EMBL" id="CP001338">
    <property type="protein sequence ID" value="ACL17393.1"/>
    <property type="molecule type" value="Genomic_DNA"/>
</dbReference>
<dbReference type="PANTHER" id="PTHR42987:SF4">
    <property type="entry name" value="PROTEASE SOHB-RELATED"/>
    <property type="match status" value="1"/>
</dbReference>
<dbReference type="HOGENOM" id="CLU_046540_0_2_2"/>
<dbReference type="InterPro" id="IPR047272">
    <property type="entry name" value="S49_SppA_C"/>
</dbReference>
<protein>
    <submittedName>
        <fullName evidence="7">Signal peptide peptidase SppA, 36K type</fullName>
    </submittedName>
</protein>
<name>B8GDP2_METPE</name>
<keyword evidence="2" id="KW-0645">Protease</keyword>
<evidence type="ECO:0000256" key="1">
    <source>
        <dbReference type="ARBA" id="ARBA00008683"/>
    </source>
</evidence>
<keyword evidence="5" id="KW-1133">Transmembrane helix</keyword>
<feature type="domain" description="Peptidase S49" evidence="6">
    <location>
        <begin position="116"/>
        <end position="260"/>
    </location>
</feature>
<evidence type="ECO:0000259" key="6">
    <source>
        <dbReference type="Pfam" id="PF01343"/>
    </source>
</evidence>
<dbReference type="eggNOG" id="arCOG01311">
    <property type="taxonomic scope" value="Archaea"/>
</dbReference>
<keyword evidence="3" id="KW-0378">Hydrolase</keyword>
<dbReference type="Gene3D" id="3.90.226.10">
    <property type="entry name" value="2-enoyl-CoA Hydratase, Chain A, domain 1"/>
    <property type="match status" value="1"/>
</dbReference>
<sequence>MGYLDDQVAAITSPPRRPRSRILWVLLIVVVVIAIVTLTAMQAHLHTGHVTVVRAEGTLVTGLVDSSDSTGSEVIGNALRAAADDPMTDAIVLRVNSPGGTPSAAEEIIGDIEYAKTKKPVVVSMGDIATSAAYLISVHADRIYANPDTFTANIGTIWTFSNDSEWMKKKGYQVEVVKSGEMKDMGSSSRSLTTEERDYAQQLVNASFESFISDVLSHRPVNRTAIEDGRVIRGQEALDLGLVDKLGNLNDAEDAATDLARTRSS</sequence>
<dbReference type="GO" id="GO:0006508">
    <property type="term" value="P:proteolysis"/>
    <property type="evidence" value="ECO:0007669"/>
    <property type="project" value="UniProtKB-KW"/>
</dbReference>
<dbReference type="OrthoDB" id="31107at2157"/>
<dbReference type="STRING" id="521011.Mpal_2095"/>
<evidence type="ECO:0000313" key="8">
    <source>
        <dbReference type="Proteomes" id="UP000002457"/>
    </source>
</evidence>
<evidence type="ECO:0000313" key="7">
    <source>
        <dbReference type="EMBL" id="ACL17393.1"/>
    </source>
</evidence>
<organism evidence="7 8">
    <name type="scientific">Methanosphaerula palustris (strain ATCC BAA-1556 / DSM 19958 / E1-9c)</name>
    <dbReference type="NCBI Taxonomy" id="521011"/>
    <lineage>
        <taxon>Archaea</taxon>
        <taxon>Methanobacteriati</taxon>
        <taxon>Methanobacteriota</taxon>
        <taxon>Stenosarchaea group</taxon>
        <taxon>Methanomicrobia</taxon>
        <taxon>Methanomicrobiales</taxon>
        <taxon>Methanoregulaceae</taxon>
        <taxon>Methanosphaerula</taxon>
    </lineage>
</organism>
<dbReference type="SUPFAM" id="SSF52096">
    <property type="entry name" value="ClpP/crotonase"/>
    <property type="match status" value="1"/>
</dbReference>
<gene>
    <name evidence="7" type="ordered locus">Mpal_2095</name>
</gene>
<accession>B8GDP2</accession>
<proteinExistence type="inferred from homology"/>
<dbReference type="Proteomes" id="UP000002457">
    <property type="component" value="Chromosome"/>
</dbReference>
<evidence type="ECO:0000256" key="5">
    <source>
        <dbReference type="SAM" id="Phobius"/>
    </source>
</evidence>
<dbReference type="NCBIfam" id="TIGR00706">
    <property type="entry name" value="SppA_dom"/>
    <property type="match status" value="1"/>
</dbReference>
<keyword evidence="8" id="KW-1185">Reference proteome</keyword>
<evidence type="ECO:0000256" key="4">
    <source>
        <dbReference type="ARBA" id="ARBA00022825"/>
    </source>
</evidence>
<dbReference type="PANTHER" id="PTHR42987">
    <property type="entry name" value="PEPTIDASE S49"/>
    <property type="match status" value="1"/>
</dbReference>
<dbReference type="KEGG" id="mpl:Mpal_2095"/>
<keyword evidence="5" id="KW-0472">Membrane</keyword>
<dbReference type="GO" id="GO:0008236">
    <property type="term" value="F:serine-type peptidase activity"/>
    <property type="evidence" value="ECO:0007669"/>
    <property type="project" value="UniProtKB-KW"/>
</dbReference>
<keyword evidence="5" id="KW-0812">Transmembrane</keyword>
<dbReference type="InterPro" id="IPR002142">
    <property type="entry name" value="Peptidase_S49"/>
</dbReference>
<dbReference type="CDD" id="cd07023">
    <property type="entry name" value="S49_Sppa_N_C"/>
    <property type="match status" value="1"/>
</dbReference>
<comment type="similarity">
    <text evidence="1">Belongs to the peptidase S49 family.</text>
</comment>
<dbReference type="Pfam" id="PF01343">
    <property type="entry name" value="Peptidase_S49"/>
    <property type="match status" value="1"/>
</dbReference>
<dbReference type="RefSeq" id="WP_012618712.1">
    <property type="nucleotide sequence ID" value="NC_011832.1"/>
</dbReference>
<keyword evidence="4" id="KW-0720">Serine protease</keyword>
<dbReference type="GeneID" id="7271572"/>
<evidence type="ECO:0000256" key="3">
    <source>
        <dbReference type="ARBA" id="ARBA00022801"/>
    </source>
</evidence>
<dbReference type="InterPro" id="IPR004635">
    <property type="entry name" value="Pept_S49_SppA"/>
</dbReference>
<reference evidence="7 8" key="1">
    <citation type="journal article" date="2015" name="Genome Announc.">
        <title>Complete Genome Sequence of Methanosphaerula palustris E1-9CT, a Hydrogenotrophic Methanogen Isolated from a Minerotrophic Fen Peatland.</title>
        <authorList>
            <person name="Cadillo-Quiroz H."/>
            <person name="Browne P."/>
            <person name="Kyrpides N."/>
            <person name="Woyke T."/>
            <person name="Goodwin L."/>
            <person name="Detter C."/>
            <person name="Yavitt J.B."/>
            <person name="Zinder S.H."/>
        </authorList>
    </citation>
    <scope>NUCLEOTIDE SEQUENCE [LARGE SCALE GENOMIC DNA]</scope>
    <source>
        <strain evidence="8">ATCC BAA-1556 / DSM 19958 / E1-9c</strain>
    </source>
</reference>
<evidence type="ECO:0000256" key="2">
    <source>
        <dbReference type="ARBA" id="ARBA00022670"/>
    </source>
</evidence>
<feature type="transmembrane region" description="Helical" evidence="5">
    <location>
        <begin position="22"/>
        <end position="41"/>
    </location>
</feature>
<dbReference type="Gene3D" id="6.20.330.10">
    <property type="match status" value="1"/>
</dbReference>
<dbReference type="AlphaFoldDB" id="B8GDP2"/>